<keyword evidence="3 4" id="KW-0067">ATP-binding</keyword>
<evidence type="ECO:0000259" key="5">
    <source>
        <dbReference type="SMART" id="SM00382"/>
    </source>
</evidence>
<dbReference type="Gene3D" id="1.10.8.60">
    <property type="match status" value="2"/>
</dbReference>
<sequence length="755" mass="79020">MPEIKLTARRNTSGGDARWGLVRLHPEVLMALGLRPGDGVTLTGGRRTTAVVGQFKPTQGHGSGVALLDEVTLANAKVRDGGDVTVAPATVSDARMVAVTGSDLAMSYISESTIRQALLGKIVTVGDSVTLLPRDLLPGDNPAAARLALKGIGIAWTSEVLKVTVTDPRSGPVTIRPSTAVVLGTATDATDTPMDLLDDATRPNPVVTPAPSVHAAPLRSAVAVADLAGVQSQAAKLTEWLQLSLDEPKLLKALGASPHLGALITGPAGVGKATLARAVAGQRRLVVLDGPAIGSLESGSRLLEVSNRVTEICSGAGGILLITDIDALLPDTPEPVATLILDQLRCAVARPAVAVLATTSNAVGIDRRLRSPELFDREVSLPLPTAAVRTALLERLLRDIPADGLKLDEIAARTPGFVVSDLAALLREAALRAAGRASREESDPLLRQEDLIGALDVIRPLSRSGSEELAIGHSSLDDVGGMDETKQALTEAVLWPLQHPDSFARLGIEPPRGVLLYGPPGCGKTFLVRALAGSGQLSVHSVKGAELLDKWVGSSERAVRELFQRARDSAPSLIFLDEIDALAPRRGQANDAGVTDRVVAALLTELDGAEPLRDVVVIGATNRPELIDPAVLRPGRLEKLVFVPPPDAAARADILRTLVRKTRATVPALTPDAKLRKVAKELEGYSAADCTALLREAALAAMRRDIDAGEITSADLTAARAAVRPSLDPIQVESLRRYAEQRAASGPAGDSPGYV</sequence>
<feature type="domain" description="AAA+ ATPase" evidence="5">
    <location>
        <begin position="258"/>
        <end position="385"/>
    </location>
</feature>
<dbReference type="AlphaFoldDB" id="A0A386ZJ28"/>
<dbReference type="InterPro" id="IPR027417">
    <property type="entry name" value="P-loop_NTPase"/>
</dbReference>
<feature type="domain" description="CDC48 N-terminal subdomain" evidence="6">
    <location>
        <begin position="5"/>
        <end position="91"/>
    </location>
</feature>
<reference evidence="7 8" key="1">
    <citation type="submission" date="2018-09" db="EMBL/GenBank/DDBJ databases">
        <title>Nocardia yunnanensis sp. nov., an actinomycete isolated from a soil sample.</title>
        <authorList>
            <person name="Zhang J."/>
        </authorList>
    </citation>
    <scope>NUCLEOTIDE SEQUENCE [LARGE SCALE GENOMIC DNA]</scope>
    <source>
        <strain evidence="7 8">CFHS0054</strain>
    </source>
</reference>
<dbReference type="SMART" id="SM01073">
    <property type="entry name" value="CDC48_N"/>
    <property type="match status" value="1"/>
</dbReference>
<dbReference type="Pfam" id="PF17862">
    <property type="entry name" value="AAA_lid_3"/>
    <property type="match status" value="2"/>
</dbReference>
<feature type="domain" description="AAA+ ATPase" evidence="5">
    <location>
        <begin position="510"/>
        <end position="647"/>
    </location>
</feature>
<dbReference type="InterPro" id="IPR003593">
    <property type="entry name" value="AAA+_ATPase"/>
</dbReference>
<dbReference type="OrthoDB" id="9809379at2"/>
<dbReference type="RefSeq" id="WP_120741535.1">
    <property type="nucleotide sequence ID" value="NZ_CP032568.1"/>
</dbReference>
<dbReference type="Gene3D" id="2.40.40.20">
    <property type="match status" value="1"/>
</dbReference>
<evidence type="ECO:0000256" key="3">
    <source>
        <dbReference type="ARBA" id="ARBA00022840"/>
    </source>
</evidence>
<dbReference type="KEGG" id="nyu:D7D52_29370"/>
<dbReference type="Proteomes" id="UP000267164">
    <property type="component" value="Chromosome"/>
</dbReference>
<evidence type="ECO:0000259" key="6">
    <source>
        <dbReference type="SMART" id="SM01073"/>
    </source>
</evidence>
<dbReference type="SUPFAM" id="SSF50692">
    <property type="entry name" value="ADC-like"/>
    <property type="match status" value="1"/>
</dbReference>
<dbReference type="InterPro" id="IPR009010">
    <property type="entry name" value="Asp_de-COase-like_dom_sf"/>
</dbReference>
<dbReference type="FunFam" id="3.40.50.300:FF:000018">
    <property type="entry name" value="Cell division control 48"/>
    <property type="match status" value="1"/>
</dbReference>
<dbReference type="Pfam" id="PF02359">
    <property type="entry name" value="CDC48_N"/>
    <property type="match status" value="1"/>
</dbReference>
<keyword evidence="8" id="KW-1185">Reference proteome</keyword>
<evidence type="ECO:0000256" key="4">
    <source>
        <dbReference type="RuleBase" id="RU003651"/>
    </source>
</evidence>
<evidence type="ECO:0000256" key="2">
    <source>
        <dbReference type="ARBA" id="ARBA00022741"/>
    </source>
</evidence>
<organism evidence="7 8">
    <name type="scientific">Nocardia yunnanensis</name>
    <dbReference type="NCBI Taxonomy" id="2382165"/>
    <lineage>
        <taxon>Bacteria</taxon>
        <taxon>Bacillati</taxon>
        <taxon>Actinomycetota</taxon>
        <taxon>Actinomycetes</taxon>
        <taxon>Mycobacteriales</taxon>
        <taxon>Nocardiaceae</taxon>
        <taxon>Nocardia</taxon>
    </lineage>
</organism>
<evidence type="ECO:0000313" key="7">
    <source>
        <dbReference type="EMBL" id="AYF77253.1"/>
    </source>
</evidence>
<dbReference type="InterPro" id="IPR003959">
    <property type="entry name" value="ATPase_AAA_core"/>
</dbReference>
<dbReference type="SUPFAM" id="SSF52540">
    <property type="entry name" value="P-loop containing nucleoside triphosphate hydrolases"/>
    <property type="match status" value="2"/>
</dbReference>
<dbReference type="GO" id="GO:0005737">
    <property type="term" value="C:cytoplasm"/>
    <property type="evidence" value="ECO:0007669"/>
    <property type="project" value="UniProtKB-ARBA"/>
</dbReference>
<dbReference type="Gene3D" id="3.40.50.300">
    <property type="entry name" value="P-loop containing nucleotide triphosphate hydrolases"/>
    <property type="match status" value="2"/>
</dbReference>
<gene>
    <name evidence="7" type="ORF">D7D52_29370</name>
</gene>
<dbReference type="InterPro" id="IPR003338">
    <property type="entry name" value="CDC4_N-term_subdom"/>
</dbReference>
<keyword evidence="2 4" id="KW-0547">Nucleotide-binding</keyword>
<dbReference type="PANTHER" id="PTHR23077:SF171">
    <property type="entry name" value="NUCLEAR VALOSIN-CONTAINING PROTEIN-LIKE"/>
    <property type="match status" value="1"/>
</dbReference>
<proteinExistence type="inferred from homology"/>
<dbReference type="GO" id="GO:0016887">
    <property type="term" value="F:ATP hydrolysis activity"/>
    <property type="evidence" value="ECO:0007669"/>
    <property type="project" value="InterPro"/>
</dbReference>
<evidence type="ECO:0000256" key="1">
    <source>
        <dbReference type="ARBA" id="ARBA00022737"/>
    </source>
</evidence>
<dbReference type="InterPro" id="IPR050168">
    <property type="entry name" value="AAA_ATPase_domain"/>
</dbReference>
<dbReference type="InterPro" id="IPR041569">
    <property type="entry name" value="AAA_lid_3"/>
</dbReference>
<dbReference type="PROSITE" id="PS00674">
    <property type="entry name" value="AAA"/>
    <property type="match status" value="1"/>
</dbReference>
<keyword evidence="1" id="KW-0677">Repeat</keyword>
<comment type="similarity">
    <text evidence="4">Belongs to the AAA ATPase family.</text>
</comment>
<dbReference type="InterPro" id="IPR003960">
    <property type="entry name" value="ATPase_AAA_CS"/>
</dbReference>
<name>A0A386ZJ28_9NOCA</name>
<dbReference type="CDD" id="cd19511">
    <property type="entry name" value="RecA-like_CDC48_r2-like"/>
    <property type="match status" value="1"/>
</dbReference>
<dbReference type="SMART" id="SM00382">
    <property type="entry name" value="AAA"/>
    <property type="match status" value="2"/>
</dbReference>
<accession>A0A386ZJ28</accession>
<dbReference type="Pfam" id="PF00004">
    <property type="entry name" value="AAA"/>
    <property type="match status" value="2"/>
</dbReference>
<evidence type="ECO:0000313" key="8">
    <source>
        <dbReference type="Proteomes" id="UP000267164"/>
    </source>
</evidence>
<protein>
    <submittedName>
        <fullName evidence="7">AAA family ATPase</fullName>
    </submittedName>
</protein>
<dbReference type="GO" id="GO:0005524">
    <property type="term" value="F:ATP binding"/>
    <property type="evidence" value="ECO:0007669"/>
    <property type="project" value="UniProtKB-KW"/>
</dbReference>
<dbReference type="EMBL" id="CP032568">
    <property type="protein sequence ID" value="AYF77253.1"/>
    <property type="molecule type" value="Genomic_DNA"/>
</dbReference>
<dbReference type="PANTHER" id="PTHR23077">
    <property type="entry name" value="AAA-FAMILY ATPASE"/>
    <property type="match status" value="1"/>
</dbReference>